<evidence type="ECO:0000256" key="1">
    <source>
        <dbReference type="ARBA" id="ARBA00005582"/>
    </source>
</evidence>
<dbReference type="AlphaFoldDB" id="A0A084A9E2"/>
<dbReference type="PANTHER" id="PTHR43736:SF1">
    <property type="entry name" value="DIHYDRONEOPTERIN TRIPHOSPHATE DIPHOSPHATASE"/>
    <property type="match status" value="1"/>
</dbReference>
<name>A0A084A9E2_LACLC</name>
<evidence type="ECO:0000313" key="5">
    <source>
        <dbReference type="Proteomes" id="UP000028401"/>
    </source>
</evidence>
<organism evidence="4 5">
    <name type="scientific">Lactococcus cremoris subsp. cremoris GE214</name>
    <dbReference type="NCBI Taxonomy" id="1415168"/>
    <lineage>
        <taxon>Bacteria</taxon>
        <taxon>Bacillati</taxon>
        <taxon>Bacillota</taxon>
        <taxon>Bacilli</taxon>
        <taxon>Lactobacillales</taxon>
        <taxon>Streptococcaceae</taxon>
        <taxon>Lactococcus</taxon>
        <taxon>Lactococcus cremoris subsp. cremoris</taxon>
    </lineage>
</organism>
<dbReference type="InterPro" id="IPR020084">
    <property type="entry name" value="NUDIX_hydrolase_CS"/>
</dbReference>
<evidence type="ECO:0000313" key="4">
    <source>
        <dbReference type="EMBL" id="KEY61921.1"/>
    </source>
</evidence>
<evidence type="ECO:0000259" key="3">
    <source>
        <dbReference type="PROSITE" id="PS51462"/>
    </source>
</evidence>
<comment type="similarity">
    <text evidence="1">Belongs to the Nudix hydrolase family.</text>
</comment>
<dbReference type="RefSeq" id="WP_011835208.1">
    <property type="nucleotide sequence ID" value="NZ_AZSI01000105.1"/>
</dbReference>
<comment type="caution">
    <text evidence="4">The sequence shown here is derived from an EMBL/GenBank/DDBJ whole genome shotgun (WGS) entry which is preliminary data.</text>
</comment>
<sequence>MNEDLISQIKEVVTAENQEKLIKIIQLLESSNYELRGKINPDLQLSASALVFKEDKLFFIEHPYQKELLLPAGHVELKESPLDTAIREFHEETGFFAKKMGKLVDVNLIDIPFNETKNEKKHQHIDFRYLLELEEQEAELAELPFFLLELEEAPEEFKKYYRYKNI</sequence>
<accession>A0A084A9E2</accession>
<evidence type="ECO:0000256" key="2">
    <source>
        <dbReference type="ARBA" id="ARBA00022801"/>
    </source>
</evidence>
<keyword evidence="2 4" id="KW-0378">Hydrolase</keyword>
<protein>
    <submittedName>
        <fullName evidence="4">Putative DHNTP pyrophosphohydrolase</fullName>
    </submittedName>
</protein>
<dbReference type="Pfam" id="PF00293">
    <property type="entry name" value="NUDIX"/>
    <property type="match status" value="1"/>
</dbReference>
<gene>
    <name evidence="4" type="ORF">U725_02036</name>
</gene>
<dbReference type="Gene3D" id="3.90.79.10">
    <property type="entry name" value="Nucleoside Triphosphate Pyrophosphohydrolase"/>
    <property type="match status" value="1"/>
</dbReference>
<dbReference type="Proteomes" id="UP000028401">
    <property type="component" value="Unassembled WGS sequence"/>
</dbReference>
<feature type="domain" description="Nudix hydrolase" evidence="3">
    <location>
        <begin position="42"/>
        <end position="166"/>
    </location>
</feature>
<dbReference type="PANTHER" id="PTHR43736">
    <property type="entry name" value="ADP-RIBOSE PYROPHOSPHATASE"/>
    <property type="match status" value="1"/>
</dbReference>
<dbReference type="GO" id="GO:0016787">
    <property type="term" value="F:hydrolase activity"/>
    <property type="evidence" value="ECO:0007669"/>
    <property type="project" value="UniProtKB-KW"/>
</dbReference>
<dbReference type="InterPro" id="IPR000086">
    <property type="entry name" value="NUDIX_hydrolase_dom"/>
</dbReference>
<reference evidence="4 5" key="1">
    <citation type="submission" date="2014-06" db="EMBL/GenBank/DDBJ databases">
        <title>Draft genome sequence of the putrescine producing strain Lactococcus lactis subsp cremoris GE214.</title>
        <authorList>
            <person name="Ladero V."/>
            <person name="Linares D.M."/>
            <person name="del Rio B."/>
            <person name="Mayo B."/>
            <person name="Martin M.C."/>
            <person name="Fernandez M."/>
            <person name="Alvarez M.A."/>
        </authorList>
    </citation>
    <scope>NUCLEOTIDE SEQUENCE [LARGE SCALE GENOMIC DNA]</scope>
    <source>
        <strain evidence="4 5">GE214</strain>
    </source>
</reference>
<proteinExistence type="inferred from homology"/>
<dbReference type="SMR" id="A0A084A9E2"/>
<dbReference type="PROSITE" id="PS51462">
    <property type="entry name" value="NUDIX"/>
    <property type="match status" value="1"/>
</dbReference>
<dbReference type="SUPFAM" id="SSF55811">
    <property type="entry name" value="Nudix"/>
    <property type="match status" value="1"/>
</dbReference>
<dbReference type="EMBL" id="AZSI01000105">
    <property type="protein sequence ID" value="KEY61921.1"/>
    <property type="molecule type" value="Genomic_DNA"/>
</dbReference>
<dbReference type="PROSITE" id="PS00893">
    <property type="entry name" value="NUDIX_BOX"/>
    <property type="match status" value="1"/>
</dbReference>
<dbReference type="InterPro" id="IPR015797">
    <property type="entry name" value="NUDIX_hydrolase-like_dom_sf"/>
</dbReference>
<dbReference type="PATRIC" id="fig|1415168.3.peg.2114"/>